<keyword evidence="3" id="KW-1185">Reference proteome</keyword>
<name>A0A1I7VTG7_LOALO</name>
<dbReference type="PANTHER" id="PTHR44145:SF3">
    <property type="entry name" value="DNAJ HOMOLOG SUBFAMILY A MEMBER 3, MITOCHONDRIAL"/>
    <property type="match status" value="1"/>
</dbReference>
<dbReference type="InterPro" id="IPR051938">
    <property type="entry name" value="Apopto_cytoskel_mod"/>
</dbReference>
<dbReference type="SUPFAM" id="SSF54236">
    <property type="entry name" value="Ubiquitin-like"/>
    <property type="match status" value="1"/>
</dbReference>
<dbReference type="InterPro" id="IPR029071">
    <property type="entry name" value="Ubiquitin-like_domsf"/>
</dbReference>
<dbReference type="SUPFAM" id="SSF46565">
    <property type="entry name" value="Chaperone J-domain"/>
    <property type="match status" value="1"/>
</dbReference>
<dbReference type="CDD" id="cd01763">
    <property type="entry name" value="Ubl_SUMO_like"/>
    <property type="match status" value="1"/>
</dbReference>
<dbReference type="InterPro" id="IPR001623">
    <property type="entry name" value="DnaJ_domain"/>
</dbReference>
<dbReference type="InterPro" id="IPR022617">
    <property type="entry name" value="Rad60/SUMO-like_dom"/>
</dbReference>
<dbReference type="Gene3D" id="1.10.287.110">
    <property type="entry name" value="DnaJ domain"/>
    <property type="match status" value="1"/>
</dbReference>
<dbReference type="Proteomes" id="UP000095285">
    <property type="component" value="Unassembled WGS sequence"/>
</dbReference>
<dbReference type="Pfam" id="PF11976">
    <property type="entry name" value="Rad60-SLD"/>
    <property type="match status" value="1"/>
</dbReference>
<accession>A0A1I7VTG7</accession>
<dbReference type="PANTHER" id="PTHR44145">
    <property type="entry name" value="DNAJ HOMOLOG SUBFAMILY A MEMBER 3, MITOCHONDRIAL"/>
    <property type="match status" value="1"/>
</dbReference>
<reference evidence="4" key="2">
    <citation type="submission" date="2016-11" db="UniProtKB">
        <authorList>
            <consortium name="WormBaseParasite"/>
        </authorList>
    </citation>
    <scope>IDENTIFICATION</scope>
</reference>
<dbReference type="STRING" id="7209.A0A1I7VTG7"/>
<dbReference type="SMART" id="SM00271">
    <property type="entry name" value="DnaJ"/>
    <property type="match status" value="1"/>
</dbReference>
<evidence type="ECO:0000259" key="2">
    <source>
        <dbReference type="PROSITE" id="PS50076"/>
    </source>
</evidence>
<dbReference type="Gene3D" id="3.10.20.90">
    <property type="entry name" value="Phosphatidylinositol 3-kinase Catalytic Subunit, Chain A, domain 1"/>
    <property type="match status" value="1"/>
</dbReference>
<dbReference type="Pfam" id="PF00226">
    <property type="entry name" value="DnaJ"/>
    <property type="match status" value="1"/>
</dbReference>
<dbReference type="PROSITE" id="PS50076">
    <property type="entry name" value="DNAJ_2"/>
    <property type="match status" value="1"/>
</dbReference>
<evidence type="ECO:0000313" key="3">
    <source>
        <dbReference type="Proteomes" id="UP000095285"/>
    </source>
</evidence>
<evidence type="ECO:0000256" key="1">
    <source>
        <dbReference type="ARBA" id="ARBA00023186"/>
    </source>
</evidence>
<protein>
    <submittedName>
        <fullName evidence="4">J domain-containing protein</fullName>
    </submittedName>
</protein>
<dbReference type="InterPro" id="IPR036869">
    <property type="entry name" value="J_dom_sf"/>
</dbReference>
<proteinExistence type="predicted"/>
<dbReference type="AlphaFoldDB" id="A0A1I7VTG7"/>
<dbReference type="PRINTS" id="PR00625">
    <property type="entry name" value="JDOMAIN"/>
</dbReference>
<keyword evidence="1" id="KW-0143">Chaperone</keyword>
<evidence type="ECO:0000313" key="4">
    <source>
        <dbReference type="WBParaSite" id="EN70_6079"/>
    </source>
</evidence>
<feature type="domain" description="J" evidence="2">
    <location>
        <begin position="365"/>
        <end position="433"/>
    </location>
</feature>
<dbReference type="CDD" id="cd06257">
    <property type="entry name" value="DnaJ"/>
    <property type="match status" value="1"/>
</dbReference>
<organism evidence="3 4">
    <name type="scientific">Loa loa</name>
    <name type="common">Eye worm</name>
    <name type="synonym">Filaria loa</name>
    <dbReference type="NCBI Taxonomy" id="7209"/>
    <lineage>
        <taxon>Eukaryota</taxon>
        <taxon>Metazoa</taxon>
        <taxon>Ecdysozoa</taxon>
        <taxon>Nematoda</taxon>
        <taxon>Chromadorea</taxon>
        <taxon>Rhabditida</taxon>
        <taxon>Spirurina</taxon>
        <taxon>Spiruromorpha</taxon>
        <taxon>Filarioidea</taxon>
        <taxon>Onchocercidae</taxon>
        <taxon>Loa</taxon>
    </lineage>
</organism>
<dbReference type="WBParaSite" id="EN70_6079">
    <property type="protein sequence ID" value="EN70_6079"/>
    <property type="gene ID" value="EN70_6079"/>
</dbReference>
<reference evidence="3" key="1">
    <citation type="submission" date="2012-04" db="EMBL/GenBank/DDBJ databases">
        <title>The Genome Sequence of Loa loa.</title>
        <authorList>
            <consortium name="The Broad Institute Genome Sequencing Platform"/>
            <consortium name="Broad Institute Genome Sequencing Center for Infectious Disease"/>
            <person name="Nutman T.B."/>
            <person name="Fink D.L."/>
            <person name="Russ C."/>
            <person name="Young S."/>
            <person name="Zeng Q."/>
            <person name="Gargeya S."/>
            <person name="Alvarado L."/>
            <person name="Berlin A."/>
            <person name="Chapman S.B."/>
            <person name="Chen Z."/>
            <person name="Freedman E."/>
            <person name="Gellesch M."/>
            <person name="Goldberg J."/>
            <person name="Griggs A."/>
            <person name="Gujja S."/>
            <person name="Heilman E.R."/>
            <person name="Heiman D."/>
            <person name="Howarth C."/>
            <person name="Mehta T."/>
            <person name="Neiman D."/>
            <person name="Pearson M."/>
            <person name="Roberts A."/>
            <person name="Saif S."/>
            <person name="Shea T."/>
            <person name="Shenoy N."/>
            <person name="Sisk P."/>
            <person name="Stolte C."/>
            <person name="Sykes S."/>
            <person name="White J."/>
            <person name="Yandava C."/>
            <person name="Haas B."/>
            <person name="Henn M.R."/>
            <person name="Nusbaum C."/>
            <person name="Birren B."/>
        </authorList>
    </citation>
    <scope>NUCLEOTIDE SEQUENCE [LARGE SCALE GENOMIC DNA]</scope>
</reference>
<sequence length="586" mass="68297">MIPQEEEEEEDATGDDDFFGNPLKHLMAKVISAKKGENETGTITNDIKKEELAKKDTSKKLKNTLDDLNDDDDDLLALRGKRKVKEDSDLSKVEQEIEELEIFSNISAFPLSRMNRVTNSSMKNDVKRRRKVMDDNNSNLLANPIIIDGGTLEADDSIFTKEKVFVVEPHCSIEIGDLESCDTYIKRWKMSETFINIVKLYASNWSCSPENVILSLRNGKRISAEDTPHSVAFSEKEVNYLSVYKNSQCGSHKKNKVTIKWLLPERNKPIITAVPRDTSFMILKRDFAIDNGLDEEKLTLVFDSERINQQETVDTLGIEDGLEMTAMIFRHEKLHTDLFQCLWLPMSTTRLCSTAATEPCNSRRDLYQTLGVESSATTKEIKAAYYQLSKIYHPDRHDGKEQKNLAAEKFLQVTEAYEVLSSDEKRKAYDKKCQENWMQTPTGSWPMQMKVKKSFEDLGLDYKTFEDFQRSVNTRKQQARHDHWQMPDEFFAHFDSPREFTNTFRPRTATYFTYSYKDPMQRQREMREWQILKEIEEEKRKSKYKTPAFMVMEGERRKQELREKRTTNILLLVFGCVSILTYIRLT</sequence>